<comment type="catalytic activity">
    <reaction evidence="9">
        <text>prephenate + NAD(+) = 3-(4-hydroxyphenyl)pyruvate + CO2 + NADH</text>
        <dbReference type="Rhea" id="RHEA:13869"/>
        <dbReference type="ChEBI" id="CHEBI:16526"/>
        <dbReference type="ChEBI" id="CHEBI:29934"/>
        <dbReference type="ChEBI" id="CHEBI:36242"/>
        <dbReference type="ChEBI" id="CHEBI:57540"/>
        <dbReference type="ChEBI" id="CHEBI:57945"/>
        <dbReference type="EC" id="1.3.1.12"/>
    </reaction>
</comment>
<evidence type="ECO:0000256" key="4">
    <source>
        <dbReference type="ARBA" id="ARBA00016891"/>
    </source>
</evidence>
<evidence type="ECO:0000256" key="5">
    <source>
        <dbReference type="ARBA" id="ARBA00022498"/>
    </source>
</evidence>
<dbReference type="GO" id="GO:0006571">
    <property type="term" value="P:tyrosine biosynthetic process"/>
    <property type="evidence" value="ECO:0007669"/>
    <property type="project" value="UniProtKB-UniPathway"/>
</dbReference>
<evidence type="ECO:0000313" key="14">
    <source>
        <dbReference type="Proteomes" id="UP000438182"/>
    </source>
</evidence>
<dbReference type="UniPathway" id="UPA00122">
    <property type="reaction ID" value="UER00961"/>
</dbReference>
<evidence type="ECO:0000259" key="12">
    <source>
        <dbReference type="PROSITE" id="PS51671"/>
    </source>
</evidence>
<dbReference type="GO" id="GO:0008977">
    <property type="term" value="F:prephenate dehydrogenase (NAD+) activity"/>
    <property type="evidence" value="ECO:0007669"/>
    <property type="project" value="UniProtKB-EC"/>
</dbReference>
<evidence type="ECO:0000256" key="1">
    <source>
        <dbReference type="ARBA" id="ARBA00005067"/>
    </source>
</evidence>
<gene>
    <name evidence="13" type="ORF">GB864_15205</name>
</gene>
<dbReference type="InterPro" id="IPR008927">
    <property type="entry name" value="6-PGluconate_DH-like_C_sf"/>
</dbReference>
<reference evidence="13 14" key="1">
    <citation type="submission" date="2019-12" db="EMBL/GenBank/DDBJ databases">
        <authorList>
            <person name="Kim Y.S."/>
        </authorList>
    </citation>
    <scope>NUCLEOTIDE SEQUENCE [LARGE SCALE GENOMIC DNA]</scope>
    <source>
        <strain evidence="13 14">MMS17-SY077</strain>
    </source>
</reference>
<dbReference type="InterPro" id="IPR002912">
    <property type="entry name" value="ACT_dom"/>
</dbReference>
<evidence type="ECO:0000259" key="11">
    <source>
        <dbReference type="PROSITE" id="PS51176"/>
    </source>
</evidence>
<evidence type="ECO:0000256" key="10">
    <source>
        <dbReference type="SAM" id="MobiDB-lite"/>
    </source>
</evidence>
<protein>
    <recommendedName>
        <fullName evidence="4">Prephenate dehydrogenase</fullName>
        <ecNumber evidence="3">1.3.1.12</ecNumber>
    </recommendedName>
</protein>
<feature type="compositionally biased region" description="Basic and acidic residues" evidence="10">
    <location>
        <begin position="1"/>
        <end position="17"/>
    </location>
</feature>
<evidence type="ECO:0000313" key="13">
    <source>
        <dbReference type="EMBL" id="MWB99893.1"/>
    </source>
</evidence>
<dbReference type="SUPFAM" id="SSF55021">
    <property type="entry name" value="ACT-like"/>
    <property type="match status" value="1"/>
</dbReference>
<dbReference type="PANTHER" id="PTHR21363">
    <property type="entry name" value="PREPHENATE DEHYDROGENASE"/>
    <property type="match status" value="1"/>
</dbReference>
<evidence type="ECO:0000256" key="2">
    <source>
        <dbReference type="ARBA" id="ARBA00007964"/>
    </source>
</evidence>
<dbReference type="PROSITE" id="PS51176">
    <property type="entry name" value="PDH_ADH"/>
    <property type="match status" value="1"/>
</dbReference>
<name>A0A6I4NZW0_9MICO</name>
<dbReference type="PANTHER" id="PTHR21363:SF0">
    <property type="entry name" value="PREPHENATE DEHYDROGENASE [NADP(+)]"/>
    <property type="match status" value="1"/>
</dbReference>
<dbReference type="InterPro" id="IPR046825">
    <property type="entry name" value="PDH_C"/>
</dbReference>
<evidence type="ECO:0000256" key="7">
    <source>
        <dbReference type="ARBA" id="ARBA00023027"/>
    </source>
</evidence>
<keyword evidence="7" id="KW-0520">NAD</keyword>
<dbReference type="Pfam" id="PF20463">
    <property type="entry name" value="PDH_C"/>
    <property type="match status" value="1"/>
</dbReference>
<feature type="domain" description="ACT" evidence="12">
    <location>
        <begin position="321"/>
        <end position="388"/>
    </location>
</feature>
<accession>A0A6I4NZW0</accession>
<keyword evidence="14" id="KW-1185">Reference proteome</keyword>
<keyword evidence="5" id="KW-0827">Tyrosine biosynthesis</keyword>
<evidence type="ECO:0000256" key="6">
    <source>
        <dbReference type="ARBA" id="ARBA00023002"/>
    </source>
</evidence>
<dbReference type="PROSITE" id="PS51671">
    <property type="entry name" value="ACT"/>
    <property type="match status" value="1"/>
</dbReference>
<dbReference type="InterPro" id="IPR003099">
    <property type="entry name" value="Prephen_DH"/>
</dbReference>
<dbReference type="GO" id="GO:0004665">
    <property type="term" value="F:prephenate dehydrogenase (NADP+) activity"/>
    <property type="evidence" value="ECO:0007669"/>
    <property type="project" value="InterPro"/>
</dbReference>
<dbReference type="InterPro" id="IPR036291">
    <property type="entry name" value="NAD(P)-bd_dom_sf"/>
</dbReference>
<sequence>MRRARREQAVPDRRDEASAVPAERGSTHVVESRLTGPVRVVGVGLLGTSIGLGLRARGVEVILADASPTHVAIAVDYGAGRAPAAGDEPELVVVCVPPDVTADVVAAELAAFPNAIVTDVASVKAPILAALRERGADVSRYLGSHPMAGRERGGPMAGRADLFVGRPWVVAAHEDISYRRAAIVDDLILDLGATLIEMTPEAQDLAVAIVSHTPQVVSSLMARRLVDAPESALGLAGGGVRDVTRVAASDPGLWVQILGANAPAVAEQLRAFRDDLDRFIEALDDPAAPGARRRIAEELAGGNTGVERLPGKHGVDRRFVALTVMVDDRPGQLARLFEDVGAAGVNIEDLRLEHSPGAQIGLAEIAIVPEARERLIEELAVRGWRIAG</sequence>
<dbReference type="Proteomes" id="UP000438182">
    <property type="component" value="Unassembled WGS sequence"/>
</dbReference>
<comment type="pathway">
    <text evidence="1">Amino-acid biosynthesis; L-tyrosine biosynthesis; (4-hydroxyphenyl)pyruvate from prephenate (NAD(+) route): step 1/1.</text>
</comment>
<dbReference type="GO" id="GO:0070403">
    <property type="term" value="F:NAD+ binding"/>
    <property type="evidence" value="ECO:0007669"/>
    <property type="project" value="InterPro"/>
</dbReference>
<dbReference type="Gene3D" id="3.30.70.260">
    <property type="match status" value="1"/>
</dbReference>
<feature type="domain" description="Prephenate/arogenate dehydrogenase" evidence="11">
    <location>
        <begin position="36"/>
        <end position="313"/>
    </location>
</feature>
<feature type="region of interest" description="Disordered" evidence="10">
    <location>
        <begin position="1"/>
        <end position="27"/>
    </location>
</feature>
<organism evidence="13 14">
    <name type="scientific">Agromyces seonyuensis</name>
    <dbReference type="NCBI Taxonomy" id="2662446"/>
    <lineage>
        <taxon>Bacteria</taxon>
        <taxon>Bacillati</taxon>
        <taxon>Actinomycetota</taxon>
        <taxon>Actinomycetes</taxon>
        <taxon>Micrococcales</taxon>
        <taxon>Microbacteriaceae</taxon>
        <taxon>Agromyces</taxon>
    </lineage>
</organism>
<dbReference type="EC" id="1.3.1.12" evidence="3"/>
<evidence type="ECO:0000256" key="9">
    <source>
        <dbReference type="ARBA" id="ARBA00049260"/>
    </source>
</evidence>
<keyword evidence="6 13" id="KW-0560">Oxidoreductase</keyword>
<evidence type="ECO:0000256" key="8">
    <source>
        <dbReference type="ARBA" id="ARBA00023141"/>
    </source>
</evidence>
<dbReference type="NCBIfam" id="NF005111">
    <property type="entry name" value="PRK06545.2-3"/>
    <property type="match status" value="1"/>
</dbReference>
<comment type="caution">
    <text evidence="13">The sequence shown here is derived from an EMBL/GenBank/DDBJ whole genome shotgun (WGS) entry which is preliminary data.</text>
</comment>
<keyword evidence="8" id="KW-0057">Aromatic amino acid biosynthesis</keyword>
<proteinExistence type="inferred from homology"/>
<dbReference type="NCBIfam" id="NF005112">
    <property type="entry name" value="PRK06545.2-4"/>
    <property type="match status" value="1"/>
</dbReference>
<dbReference type="InterPro" id="IPR050812">
    <property type="entry name" value="Preph/Arog_dehydrog"/>
</dbReference>
<dbReference type="SUPFAM" id="SSF51735">
    <property type="entry name" value="NAD(P)-binding Rossmann-fold domains"/>
    <property type="match status" value="1"/>
</dbReference>
<dbReference type="AlphaFoldDB" id="A0A6I4NZW0"/>
<evidence type="ECO:0000256" key="3">
    <source>
        <dbReference type="ARBA" id="ARBA00012068"/>
    </source>
</evidence>
<keyword evidence="8" id="KW-0028">Amino-acid biosynthesis</keyword>
<comment type="similarity">
    <text evidence="2">Belongs to the prephenate/arogenate dehydrogenase family.</text>
</comment>
<dbReference type="SUPFAM" id="SSF48179">
    <property type="entry name" value="6-phosphogluconate dehydrogenase C-terminal domain-like"/>
    <property type="match status" value="1"/>
</dbReference>
<dbReference type="EMBL" id="WSTA01000085">
    <property type="protein sequence ID" value="MWB99893.1"/>
    <property type="molecule type" value="Genomic_DNA"/>
</dbReference>
<dbReference type="InterPro" id="IPR045865">
    <property type="entry name" value="ACT-like_dom_sf"/>
</dbReference>
<dbReference type="Gene3D" id="1.10.3660.10">
    <property type="entry name" value="6-phosphogluconate dehydrogenase C-terminal like domain"/>
    <property type="match status" value="1"/>
</dbReference>
<dbReference type="InterPro" id="IPR046826">
    <property type="entry name" value="PDH_N"/>
</dbReference>
<dbReference type="Pfam" id="PF02153">
    <property type="entry name" value="PDH_N"/>
    <property type="match status" value="1"/>
</dbReference>
<dbReference type="Gene3D" id="3.40.50.720">
    <property type="entry name" value="NAD(P)-binding Rossmann-like Domain"/>
    <property type="match status" value="1"/>
</dbReference>